<keyword evidence="6" id="KW-0472">Membrane</keyword>
<evidence type="ECO:0000256" key="6">
    <source>
        <dbReference type="ARBA" id="ARBA00023136"/>
    </source>
</evidence>
<proteinExistence type="predicted"/>
<gene>
    <name evidence="7" type="ORF">CJ030_MR7G017850</name>
</gene>
<dbReference type="PANTHER" id="PTHR24298:SF204">
    <property type="entry name" value="CYTOCHROME P450, FAMILY 712, SUBFAMILY A, POLYPEPTIDE 1"/>
    <property type="match status" value="1"/>
</dbReference>
<keyword evidence="4" id="KW-0479">Metal-binding</keyword>
<accession>A0A6A1V0W5</accession>
<keyword evidence="3" id="KW-0812">Transmembrane</keyword>
<dbReference type="EMBL" id="RXIC02000025">
    <property type="protein sequence ID" value="KAB1205678.1"/>
    <property type="molecule type" value="Genomic_DNA"/>
</dbReference>
<dbReference type="Gene3D" id="1.10.630.10">
    <property type="entry name" value="Cytochrome P450"/>
    <property type="match status" value="1"/>
</dbReference>
<evidence type="ECO:0000256" key="4">
    <source>
        <dbReference type="ARBA" id="ARBA00022723"/>
    </source>
</evidence>
<reference evidence="7 8" key="1">
    <citation type="journal article" date="2019" name="Plant Biotechnol. J.">
        <title>The red bayberry genome and genetic basis of sex determination.</title>
        <authorList>
            <person name="Jia H.M."/>
            <person name="Jia H.J."/>
            <person name="Cai Q.L."/>
            <person name="Wang Y."/>
            <person name="Zhao H.B."/>
            <person name="Yang W.F."/>
            <person name="Wang G.Y."/>
            <person name="Li Y.H."/>
            <person name="Zhan D.L."/>
            <person name="Shen Y.T."/>
            <person name="Niu Q.F."/>
            <person name="Chang L."/>
            <person name="Qiu J."/>
            <person name="Zhao L."/>
            <person name="Xie H.B."/>
            <person name="Fu W.Y."/>
            <person name="Jin J."/>
            <person name="Li X.W."/>
            <person name="Jiao Y."/>
            <person name="Zhou C.C."/>
            <person name="Tu T."/>
            <person name="Chai C.Y."/>
            <person name="Gao J.L."/>
            <person name="Fan L.J."/>
            <person name="van de Weg E."/>
            <person name="Wang J.Y."/>
            <person name="Gao Z.S."/>
        </authorList>
    </citation>
    <scope>NUCLEOTIDE SEQUENCE [LARGE SCALE GENOMIC DNA]</scope>
    <source>
        <tissue evidence="7">Leaves</tissue>
    </source>
</reference>
<dbReference type="PANTHER" id="PTHR24298">
    <property type="entry name" value="FLAVONOID 3'-MONOOXYGENASE-RELATED"/>
    <property type="match status" value="1"/>
</dbReference>
<dbReference type="PRINTS" id="PR00463">
    <property type="entry name" value="EP450I"/>
</dbReference>
<dbReference type="Pfam" id="PF00067">
    <property type="entry name" value="p450"/>
    <property type="match status" value="1"/>
</dbReference>
<dbReference type="GO" id="GO:0020037">
    <property type="term" value="F:heme binding"/>
    <property type="evidence" value="ECO:0007669"/>
    <property type="project" value="InterPro"/>
</dbReference>
<evidence type="ECO:0000313" key="7">
    <source>
        <dbReference type="EMBL" id="KAB1205678.1"/>
    </source>
</evidence>
<name>A0A6A1V0W5_9ROSI</name>
<dbReference type="AlphaFoldDB" id="A0A6A1V0W5"/>
<organism evidence="7 8">
    <name type="scientific">Morella rubra</name>
    <name type="common">Chinese bayberry</name>
    <dbReference type="NCBI Taxonomy" id="262757"/>
    <lineage>
        <taxon>Eukaryota</taxon>
        <taxon>Viridiplantae</taxon>
        <taxon>Streptophyta</taxon>
        <taxon>Embryophyta</taxon>
        <taxon>Tracheophyta</taxon>
        <taxon>Spermatophyta</taxon>
        <taxon>Magnoliopsida</taxon>
        <taxon>eudicotyledons</taxon>
        <taxon>Gunneridae</taxon>
        <taxon>Pentapetalae</taxon>
        <taxon>rosids</taxon>
        <taxon>fabids</taxon>
        <taxon>Fagales</taxon>
        <taxon>Myricaceae</taxon>
        <taxon>Morella</taxon>
    </lineage>
</organism>
<evidence type="ECO:0000256" key="5">
    <source>
        <dbReference type="ARBA" id="ARBA00022989"/>
    </source>
</evidence>
<comment type="caution">
    <text evidence="7">The sequence shown here is derived from an EMBL/GenBank/DDBJ whole genome shotgun (WGS) entry which is preliminary data.</text>
</comment>
<evidence type="ECO:0000256" key="1">
    <source>
        <dbReference type="ARBA" id="ARBA00001971"/>
    </source>
</evidence>
<dbReference type="InterPro" id="IPR051103">
    <property type="entry name" value="Plant_metabolite_P450s"/>
</dbReference>
<dbReference type="SUPFAM" id="SSF48264">
    <property type="entry name" value="Cytochrome P450"/>
    <property type="match status" value="1"/>
</dbReference>
<keyword evidence="8" id="KW-1185">Reference proteome</keyword>
<dbReference type="OrthoDB" id="2789670at2759"/>
<evidence type="ECO:0000256" key="3">
    <source>
        <dbReference type="ARBA" id="ARBA00022692"/>
    </source>
</evidence>
<dbReference type="InterPro" id="IPR036396">
    <property type="entry name" value="Cyt_P450_sf"/>
</dbReference>
<dbReference type="GO" id="GO:0005506">
    <property type="term" value="F:iron ion binding"/>
    <property type="evidence" value="ECO:0007669"/>
    <property type="project" value="InterPro"/>
</dbReference>
<comment type="cofactor">
    <cofactor evidence="1">
        <name>heme</name>
        <dbReference type="ChEBI" id="CHEBI:30413"/>
    </cofactor>
</comment>
<dbReference type="InterPro" id="IPR002401">
    <property type="entry name" value="Cyt_P450_E_grp-I"/>
</dbReference>
<evidence type="ECO:0000256" key="2">
    <source>
        <dbReference type="ARBA" id="ARBA00004167"/>
    </source>
</evidence>
<dbReference type="PRINTS" id="PR00385">
    <property type="entry name" value="P450"/>
</dbReference>
<dbReference type="InterPro" id="IPR001128">
    <property type="entry name" value="Cyt_P450"/>
</dbReference>
<dbReference type="GO" id="GO:0016709">
    <property type="term" value="F:oxidoreductase activity, acting on paired donors, with incorporation or reduction of molecular oxygen, NAD(P)H as one donor, and incorporation of one atom of oxygen"/>
    <property type="evidence" value="ECO:0007669"/>
    <property type="project" value="TreeGrafter"/>
</dbReference>
<dbReference type="Proteomes" id="UP000516437">
    <property type="component" value="Chromosome 7"/>
</dbReference>
<protein>
    <submittedName>
        <fullName evidence="7">Cytochrome P450 93A1</fullName>
    </submittedName>
</protein>
<evidence type="ECO:0000313" key="8">
    <source>
        <dbReference type="Proteomes" id="UP000516437"/>
    </source>
</evidence>
<dbReference type="GO" id="GO:0016020">
    <property type="term" value="C:membrane"/>
    <property type="evidence" value="ECO:0007669"/>
    <property type="project" value="UniProtKB-SubCell"/>
</dbReference>
<keyword evidence="5" id="KW-1133">Transmembrane helix</keyword>
<sequence>MDILLETFRDPTAEVKLSRKDIKSFLVEIFVAGTDTSSAAMQWAMGHLINNPQIFKKLREEINSVVGPNRLVKESDIPNLPYLRAVIKETLRLHPSGPLIIRECVED</sequence>
<comment type="subcellular location">
    <subcellularLocation>
        <location evidence="2">Membrane</location>
        <topology evidence="2">Single-pass membrane protein</topology>
    </subcellularLocation>
</comment>